<dbReference type="PROSITE" id="PS00061">
    <property type="entry name" value="ADH_SHORT"/>
    <property type="match status" value="1"/>
</dbReference>
<dbReference type="InterPro" id="IPR002347">
    <property type="entry name" value="SDR_fam"/>
</dbReference>
<dbReference type="GO" id="GO:0016491">
    <property type="term" value="F:oxidoreductase activity"/>
    <property type="evidence" value="ECO:0000318"/>
    <property type="project" value="GO_Central"/>
</dbReference>
<dbReference type="Pfam" id="PF00106">
    <property type="entry name" value="adh_short"/>
    <property type="match status" value="1"/>
</dbReference>
<dbReference type="OMA" id="LEWTTME"/>
<protein>
    <submittedName>
        <fullName evidence="4">Uncharacterized protein</fullName>
    </submittedName>
</protein>
<proteinExistence type="inferred from homology"/>
<dbReference type="PRINTS" id="PR00081">
    <property type="entry name" value="GDHRDH"/>
</dbReference>
<dbReference type="KEGG" id="dpx:DAPPUDRAFT_208749"/>
<dbReference type="HOGENOM" id="CLU_010194_2_0_1"/>
<organism evidence="4 5">
    <name type="scientific">Daphnia pulex</name>
    <name type="common">Water flea</name>
    <dbReference type="NCBI Taxonomy" id="6669"/>
    <lineage>
        <taxon>Eukaryota</taxon>
        <taxon>Metazoa</taxon>
        <taxon>Ecdysozoa</taxon>
        <taxon>Arthropoda</taxon>
        <taxon>Crustacea</taxon>
        <taxon>Branchiopoda</taxon>
        <taxon>Diplostraca</taxon>
        <taxon>Cladocera</taxon>
        <taxon>Anomopoda</taxon>
        <taxon>Daphniidae</taxon>
        <taxon>Daphnia</taxon>
    </lineage>
</organism>
<dbReference type="InterPro" id="IPR020904">
    <property type="entry name" value="Sc_DH/Rdtase_CS"/>
</dbReference>
<evidence type="ECO:0000313" key="4">
    <source>
        <dbReference type="EMBL" id="EFX85846.1"/>
    </source>
</evidence>
<sequence>MLLVKQVERFILETIMDQNWQLFLSFMCFNLAYLFSKYTMCYYFFCGAGLVLLISTIFDTFSIASNGRAVFVTGCDTGFGHELSKKLHAMGFTVFATCFDATSNGATRLKRLGDESGRLHVIQMDVTKQEDVDKALDYVEKHLPENGLWGLVNNAGQSSTPGFLEWTPMSVYEKVMSVNLFGVIRVTNAFLPLIRKSQGRIVNVSSIMARMATPFAGSYSITKNAIDSYSAILRLEMKRFNVKVVVIEPGNFMTATNFSTCNGQGGFAFNSRRMWDQLDEKIQNDYGLEWLEREISISQKLVELSTGEPQAVVDAMAKAITRLYPKTRYFVANTSDKIMAYGMQSLPLWISDRMVMAIESQTFPIEAVPYVKYLVLIPSLATVLSLMSMIR</sequence>
<evidence type="ECO:0000256" key="1">
    <source>
        <dbReference type="ARBA" id="ARBA00023002"/>
    </source>
</evidence>
<name>E9G3X1_DAPPU</name>
<dbReference type="InterPro" id="IPR036291">
    <property type="entry name" value="NAD(P)-bd_dom_sf"/>
</dbReference>
<dbReference type="EMBL" id="GL732531">
    <property type="protein sequence ID" value="EFX85846.1"/>
    <property type="molecule type" value="Genomic_DNA"/>
</dbReference>
<evidence type="ECO:0000313" key="5">
    <source>
        <dbReference type="Proteomes" id="UP000000305"/>
    </source>
</evidence>
<dbReference type="eggNOG" id="KOG1610">
    <property type="taxonomic scope" value="Eukaryota"/>
</dbReference>
<dbReference type="PRINTS" id="PR00080">
    <property type="entry name" value="SDRFAMILY"/>
</dbReference>
<keyword evidence="5" id="KW-1185">Reference proteome</keyword>
<dbReference type="SUPFAM" id="SSF51735">
    <property type="entry name" value="NAD(P)-binding Rossmann-fold domains"/>
    <property type="match status" value="1"/>
</dbReference>
<dbReference type="AlphaFoldDB" id="E9G3X1"/>
<feature type="transmembrane region" description="Helical" evidence="3">
    <location>
        <begin position="42"/>
        <end position="64"/>
    </location>
</feature>
<accession>E9G3X1</accession>
<dbReference type="PANTHER" id="PTHR43313:SF36">
    <property type="entry name" value="D-BETA-HYDROXYBUTYRATE DEHYDROGENASE, MITOCHONDRIAL"/>
    <property type="match status" value="1"/>
</dbReference>
<dbReference type="GO" id="GO:0008202">
    <property type="term" value="P:steroid metabolic process"/>
    <property type="evidence" value="ECO:0000318"/>
    <property type="project" value="GO_Central"/>
</dbReference>
<dbReference type="InParanoid" id="E9G3X1"/>
<reference evidence="4 5" key="1">
    <citation type="journal article" date="2011" name="Science">
        <title>The ecoresponsive genome of Daphnia pulex.</title>
        <authorList>
            <person name="Colbourne J.K."/>
            <person name="Pfrender M.E."/>
            <person name="Gilbert D."/>
            <person name="Thomas W.K."/>
            <person name="Tucker A."/>
            <person name="Oakley T.H."/>
            <person name="Tokishita S."/>
            <person name="Aerts A."/>
            <person name="Arnold G.J."/>
            <person name="Basu M.K."/>
            <person name="Bauer D.J."/>
            <person name="Caceres C.E."/>
            <person name="Carmel L."/>
            <person name="Casola C."/>
            <person name="Choi J.H."/>
            <person name="Detter J.C."/>
            <person name="Dong Q."/>
            <person name="Dusheyko S."/>
            <person name="Eads B.D."/>
            <person name="Frohlich T."/>
            <person name="Geiler-Samerotte K.A."/>
            <person name="Gerlach D."/>
            <person name="Hatcher P."/>
            <person name="Jogdeo S."/>
            <person name="Krijgsveld J."/>
            <person name="Kriventseva E.V."/>
            <person name="Kultz D."/>
            <person name="Laforsch C."/>
            <person name="Lindquist E."/>
            <person name="Lopez J."/>
            <person name="Manak J.R."/>
            <person name="Muller J."/>
            <person name="Pangilinan J."/>
            <person name="Patwardhan R.P."/>
            <person name="Pitluck S."/>
            <person name="Pritham E.J."/>
            <person name="Rechtsteiner A."/>
            <person name="Rho M."/>
            <person name="Rogozin I.B."/>
            <person name="Sakarya O."/>
            <person name="Salamov A."/>
            <person name="Schaack S."/>
            <person name="Shapiro H."/>
            <person name="Shiga Y."/>
            <person name="Skalitzky C."/>
            <person name="Smith Z."/>
            <person name="Souvorov A."/>
            <person name="Sung W."/>
            <person name="Tang Z."/>
            <person name="Tsuchiya D."/>
            <person name="Tu H."/>
            <person name="Vos H."/>
            <person name="Wang M."/>
            <person name="Wolf Y.I."/>
            <person name="Yamagata H."/>
            <person name="Yamada T."/>
            <person name="Ye Y."/>
            <person name="Shaw J.R."/>
            <person name="Andrews J."/>
            <person name="Crease T.J."/>
            <person name="Tang H."/>
            <person name="Lucas S.M."/>
            <person name="Robertson H.M."/>
            <person name="Bork P."/>
            <person name="Koonin E.V."/>
            <person name="Zdobnov E.M."/>
            <person name="Grigoriev I.V."/>
            <person name="Lynch M."/>
            <person name="Boore J.L."/>
        </authorList>
    </citation>
    <scope>NUCLEOTIDE SEQUENCE [LARGE SCALE GENOMIC DNA]</scope>
</reference>
<dbReference type="Gene3D" id="3.40.50.720">
    <property type="entry name" value="NAD(P)-binding Rossmann-like Domain"/>
    <property type="match status" value="1"/>
</dbReference>
<keyword evidence="3" id="KW-0812">Transmembrane</keyword>
<dbReference type="PANTHER" id="PTHR43313">
    <property type="entry name" value="SHORT-CHAIN DEHYDROGENASE/REDUCTASE FAMILY 9C"/>
    <property type="match status" value="1"/>
</dbReference>
<evidence type="ECO:0000256" key="3">
    <source>
        <dbReference type="SAM" id="Phobius"/>
    </source>
</evidence>
<dbReference type="PhylomeDB" id="E9G3X1"/>
<dbReference type="STRING" id="6669.E9G3X1"/>
<keyword evidence="3" id="KW-0472">Membrane</keyword>
<comment type="similarity">
    <text evidence="2">Belongs to the short-chain dehydrogenases/reductases (SDR) family.</text>
</comment>
<keyword evidence="3" id="KW-1133">Transmembrane helix</keyword>
<evidence type="ECO:0000256" key="2">
    <source>
        <dbReference type="RuleBase" id="RU000363"/>
    </source>
</evidence>
<dbReference type="OrthoDB" id="294295at2759"/>
<dbReference type="Proteomes" id="UP000000305">
    <property type="component" value="Unassembled WGS sequence"/>
</dbReference>
<feature type="transmembrane region" description="Helical" evidence="3">
    <location>
        <begin position="20"/>
        <end position="35"/>
    </location>
</feature>
<gene>
    <name evidence="4" type="ORF">DAPPUDRAFT_208749</name>
</gene>
<keyword evidence="1" id="KW-0560">Oxidoreductase</keyword>